<evidence type="ECO:0000313" key="1">
    <source>
        <dbReference type="EMBL" id="RIJ41743.1"/>
    </source>
</evidence>
<dbReference type="RefSeq" id="WP_119431490.1">
    <property type="nucleotide sequence ID" value="NZ_QWGE01000002.1"/>
</dbReference>
<dbReference type="Proteomes" id="UP000266005">
    <property type="component" value="Unassembled WGS sequence"/>
</dbReference>
<proteinExistence type="predicted"/>
<keyword evidence="2" id="KW-1185">Reference proteome</keyword>
<gene>
    <name evidence="1" type="ORF">D1627_06895</name>
</gene>
<organism evidence="1 2">
    <name type="scientific">Pontibacter oryzae</name>
    <dbReference type="NCBI Taxonomy" id="2304593"/>
    <lineage>
        <taxon>Bacteria</taxon>
        <taxon>Pseudomonadati</taxon>
        <taxon>Bacteroidota</taxon>
        <taxon>Cytophagia</taxon>
        <taxon>Cytophagales</taxon>
        <taxon>Hymenobacteraceae</taxon>
        <taxon>Pontibacter</taxon>
    </lineage>
</organism>
<dbReference type="InterPro" id="IPR035901">
    <property type="entry name" value="GIY-YIG_endonuc_sf"/>
</dbReference>
<sequence length="95" mass="11052">MQAKDPHYFVYIYGNQHGDDVEIGIADNLRQNRPFNTTTQTHGEQPKLVYYEHYKAQEEALNRERQIKGGSMDSTFSLIESMNPNWLDLSDTLDD</sequence>
<accession>A0A399SGR1</accession>
<dbReference type="AlphaFoldDB" id="A0A399SGR1"/>
<dbReference type="EMBL" id="QWGE01000002">
    <property type="protein sequence ID" value="RIJ41743.1"/>
    <property type="molecule type" value="Genomic_DNA"/>
</dbReference>
<reference evidence="2" key="1">
    <citation type="submission" date="2018-08" db="EMBL/GenBank/DDBJ databases">
        <title>Mucilaginibacter sp. MYSH2.</title>
        <authorList>
            <person name="Seo T."/>
        </authorList>
    </citation>
    <scope>NUCLEOTIDE SEQUENCE [LARGE SCALE GENOMIC DNA]</scope>
    <source>
        <strain evidence="2">KIRAN</strain>
    </source>
</reference>
<protein>
    <submittedName>
        <fullName evidence="1">Excinuclease ABC subunit C</fullName>
    </submittedName>
</protein>
<evidence type="ECO:0000313" key="2">
    <source>
        <dbReference type="Proteomes" id="UP000266005"/>
    </source>
</evidence>
<dbReference type="OrthoDB" id="1495241at2"/>
<name>A0A399SGR1_9BACT</name>
<dbReference type="Gene3D" id="3.40.1440.10">
    <property type="entry name" value="GIY-YIG endonuclease"/>
    <property type="match status" value="1"/>
</dbReference>
<comment type="caution">
    <text evidence="1">The sequence shown here is derived from an EMBL/GenBank/DDBJ whole genome shotgun (WGS) entry which is preliminary data.</text>
</comment>